<feature type="non-terminal residue" evidence="3">
    <location>
        <position position="195"/>
    </location>
</feature>
<name>A0ABN7PMP7_TIMPD</name>
<accession>A0ABN7PMP7</accession>
<protein>
    <recommendedName>
        <fullName evidence="2">NIDO domain-containing protein</fullName>
    </recommendedName>
</protein>
<reference evidence="3" key="1">
    <citation type="submission" date="2021-03" db="EMBL/GenBank/DDBJ databases">
        <authorList>
            <person name="Tran Van P."/>
        </authorList>
    </citation>
    <scope>NUCLEOTIDE SEQUENCE</scope>
</reference>
<keyword evidence="1" id="KW-0732">Signal</keyword>
<evidence type="ECO:0000313" key="3">
    <source>
        <dbReference type="EMBL" id="CAG2067454.1"/>
    </source>
</evidence>
<dbReference type="Proteomes" id="UP001153148">
    <property type="component" value="Unassembled WGS sequence"/>
</dbReference>
<evidence type="ECO:0000259" key="2">
    <source>
        <dbReference type="PROSITE" id="PS51220"/>
    </source>
</evidence>
<feature type="chain" id="PRO_5047397985" description="NIDO domain-containing protein" evidence="1">
    <location>
        <begin position="19"/>
        <end position="195"/>
    </location>
</feature>
<keyword evidence="4" id="KW-1185">Reference proteome</keyword>
<gene>
    <name evidence="3" type="ORF">TPAB3V08_LOCUS14397</name>
</gene>
<evidence type="ECO:0000313" key="4">
    <source>
        <dbReference type="Proteomes" id="UP001153148"/>
    </source>
</evidence>
<feature type="signal peptide" evidence="1">
    <location>
        <begin position="1"/>
        <end position="18"/>
    </location>
</feature>
<dbReference type="InterPro" id="IPR003886">
    <property type="entry name" value="NIDO_dom"/>
</dbReference>
<organism evidence="3 4">
    <name type="scientific">Timema podura</name>
    <name type="common">Walking stick</name>
    <dbReference type="NCBI Taxonomy" id="61482"/>
    <lineage>
        <taxon>Eukaryota</taxon>
        <taxon>Metazoa</taxon>
        <taxon>Ecdysozoa</taxon>
        <taxon>Arthropoda</taxon>
        <taxon>Hexapoda</taxon>
        <taxon>Insecta</taxon>
        <taxon>Pterygota</taxon>
        <taxon>Neoptera</taxon>
        <taxon>Polyneoptera</taxon>
        <taxon>Phasmatodea</taxon>
        <taxon>Timematodea</taxon>
        <taxon>Timematoidea</taxon>
        <taxon>Timematidae</taxon>
        <taxon>Timema</taxon>
    </lineage>
</organism>
<comment type="caution">
    <text evidence="3">The sequence shown here is derived from an EMBL/GenBank/DDBJ whole genome shotgun (WGS) entry which is preliminary data.</text>
</comment>
<evidence type="ECO:0000256" key="1">
    <source>
        <dbReference type="SAM" id="SignalP"/>
    </source>
</evidence>
<proteinExistence type="predicted"/>
<dbReference type="EMBL" id="CAJPIN010069291">
    <property type="protein sequence ID" value="CAG2067454.1"/>
    <property type="molecule type" value="Genomic_DNA"/>
</dbReference>
<sequence>MLCQHLAVLLVMTSPSCSENTVCSTPNYLIVLSGVGHDYQIFTTNKRGFPLSQVNSNGLLSFLTEIPSFFNIQFPLDYPVIAPLYTNVDTRGSGTVYYSTLKKAFDSVQTDYGLVVQTNSSEEVVDSGPALNALGHDKGPYSTVDCSRETQDPSLLERASDAVRESFSSAADFTATSLFIATWDNVGYYNRGSDK</sequence>
<feature type="domain" description="NIDO" evidence="2">
    <location>
        <begin position="129"/>
        <end position="195"/>
    </location>
</feature>
<dbReference type="Pfam" id="PF06119">
    <property type="entry name" value="NIDO"/>
    <property type="match status" value="2"/>
</dbReference>
<dbReference type="PANTHER" id="PTHR13802:SF65">
    <property type="entry name" value="NIDOGEN"/>
    <property type="match status" value="1"/>
</dbReference>
<dbReference type="InterPro" id="IPR051495">
    <property type="entry name" value="Epithelial_Barrier/Signaling"/>
</dbReference>
<dbReference type="PANTHER" id="PTHR13802">
    <property type="entry name" value="MUCIN 4-RELATED"/>
    <property type="match status" value="1"/>
</dbReference>
<dbReference type="PROSITE" id="PS51220">
    <property type="entry name" value="NIDO"/>
    <property type="match status" value="1"/>
</dbReference>